<accession>C8PH21</accession>
<protein>
    <submittedName>
        <fullName evidence="1">Uncharacterized protein</fullName>
    </submittedName>
</protein>
<organism evidence="1 2">
    <name type="scientific">Campylobacter gracilis RM3268</name>
    <dbReference type="NCBI Taxonomy" id="553220"/>
    <lineage>
        <taxon>Bacteria</taxon>
        <taxon>Pseudomonadati</taxon>
        <taxon>Campylobacterota</taxon>
        <taxon>Epsilonproteobacteria</taxon>
        <taxon>Campylobacterales</taxon>
        <taxon>Campylobacteraceae</taxon>
        <taxon>Campylobacter</taxon>
    </lineage>
</organism>
<evidence type="ECO:0000313" key="1">
    <source>
        <dbReference type="EMBL" id="EEV17842.1"/>
    </source>
</evidence>
<sequence length="38" mass="4583">MLRLHRPELFKFEINLRDAQSFSICAKPLCIAKFYILR</sequence>
<dbReference type="AlphaFoldDB" id="C8PH21"/>
<keyword evidence="2" id="KW-1185">Reference proteome</keyword>
<comment type="caution">
    <text evidence="1">The sequence shown here is derived from an EMBL/GenBank/DDBJ whole genome shotgun (WGS) entry which is preliminary data.</text>
</comment>
<evidence type="ECO:0000313" key="2">
    <source>
        <dbReference type="Proteomes" id="UP000005709"/>
    </source>
</evidence>
<reference evidence="1 2" key="1">
    <citation type="submission" date="2009-07" db="EMBL/GenBank/DDBJ databases">
        <authorList>
            <person name="Madupu R."/>
            <person name="Sebastian Y."/>
            <person name="Durkin A.S."/>
            <person name="Torralba M."/>
            <person name="Methe B."/>
            <person name="Sutton G.G."/>
            <person name="Strausberg R.L."/>
            <person name="Nelson K.E."/>
        </authorList>
    </citation>
    <scope>NUCLEOTIDE SEQUENCE [LARGE SCALE GENOMIC DNA]</scope>
    <source>
        <strain evidence="1 2">RM3268</strain>
    </source>
</reference>
<dbReference type="EMBL" id="ACYG01000022">
    <property type="protein sequence ID" value="EEV17842.1"/>
    <property type="molecule type" value="Genomic_DNA"/>
</dbReference>
<name>C8PH21_9BACT</name>
<gene>
    <name evidence="1" type="ORF">CAMGR0001_2209</name>
</gene>
<proteinExistence type="predicted"/>
<dbReference type="Proteomes" id="UP000005709">
    <property type="component" value="Unassembled WGS sequence"/>
</dbReference>